<evidence type="ECO:0000313" key="1">
    <source>
        <dbReference type="EMBL" id="AFK36131.1"/>
    </source>
</evidence>
<proteinExistence type="evidence at transcript level"/>
<reference evidence="1" key="1">
    <citation type="submission" date="2012-05" db="EMBL/GenBank/DDBJ databases">
        <authorList>
            <person name="Krishnakumar V."/>
            <person name="Cheung F."/>
            <person name="Xiao Y."/>
            <person name="Chan A."/>
            <person name="Moskal W.A."/>
            <person name="Town C.D."/>
        </authorList>
    </citation>
    <scope>NUCLEOTIDE SEQUENCE</scope>
</reference>
<dbReference type="AlphaFoldDB" id="I3S789"/>
<organism evidence="1">
    <name type="scientific">Lotus japonicus</name>
    <name type="common">Lotus corniculatus var. japonicus</name>
    <dbReference type="NCBI Taxonomy" id="34305"/>
    <lineage>
        <taxon>Eukaryota</taxon>
        <taxon>Viridiplantae</taxon>
        <taxon>Streptophyta</taxon>
        <taxon>Embryophyta</taxon>
        <taxon>Tracheophyta</taxon>
        <taxon>Spermatophyta</taxon>
        <taxon>Magnoliopsida</taxon>
        <taxon>eudicotyledons</taxon>
        <taxon>Gunneridae</taxon>
        <taxon>Pentapetalae</taxon>
        <taxon>rosids</taxon>
        <taxon>fabids</taxon>
        <taxon>Fabales</taxon>
        <taxon>Fabaceae</taxon>
        <taxon>Papilionoideae</taxon>
        <taxon>50 kb inversion clade</taxon>
        <taxon>NPAAA clade</taxon>
        <taxon>Hologalegina</taxon>
        <taxon>robinioid clade</taxon>
        <taxon>Loteae</taxon>
        <taxon>Lotus</taxon>
    </lineage>
</organism>
<dbReference type="EMBL" id="BT136336">
    <property type="protein sequence ID" value="AFK36131.1"/>
    <property type="molecule type" value="mRNA"/>
</dbReference>
<accession>I3S789</accession>
<name>I3S789_LOTJA</name>
<protein>
    <submittedName>
        <fullName evidence="1">Uncharacterized protein</fullName>
    </submittedName>
</protein>
<sequence length="104" mass="11602">MPSDMILEPDKRVPRPMPGKRYMLFPWLEWPIHPFPRSTSLNGLPLANMVFSPTMENASSGVHSAFFVGFDIANIAGLVDVEFLSASNTSLSVFSRSLARGYQR</sequence>